<organism evidence="1 2">
    <name type="scientific">Marasmius oreades</name>
    <name type="common">fairy-ring Marasmius</name>
    <dbReference type="NCBI Taxonomy" id="181124"/>
    <lineage>
        <taxon>Eukaryota</taxon>
        <taxon>Fungi</taxon>
        <taxon>Dikarya</taxon>
        <taxon>Basidiomycota</taxon>
        <taxon>Agaricomycotina</taxon>
        <taxon>Agaricomycetes</taxon>
        <taxon>Agaricomycetidae</taxon>
        <taxon>Agaricales</taxon>
        <taxon>Marasmiineae</taxon>
        <taxon>Marasmiaceae</taxon>
        <taxon>Marasmius</taxon>
    </lineage>
</organism>
<protein>
    <submittedName>
        <fullName evidence="1">Uncharacterized protein</fullName>
    </submittedName>
</protein>
<dbReference type="EMBL" id="CM032186">
    <property type="protein sequence ID" value="KAG7090351.1"/>
    <property type="molecule type" value="Genomic_DNA"/>
</dbReference>
<comment type="caution">
    <text evidence="1">The sequence shown here is derived from an EMBL/GenBank/DDBJ whole genome shotgun (WGS) entry which is preliminary data.</text>
</comment>
<dbReference type="RefSeq" id="XP_043006821.1">
    <property type="nucleotide sequence ID" value="XM_043154366.1"/>
</dbReference>
<gene>
    <name evidence="1" type="ORF">E1B28_009471</name>
</gene>
<dbReference type="KEGG" id="more:E1B28_009471"/>
<keyword evidence="2" id="KW-1185">Reference proteome</keyword>
<reference evidence="1" key="1">
    <citation type="journal article" date="2021" name="Genome Biol. Evol.">
        <title>The assembled and annotated genome of the fairy-ring fungus Marasmius oreades.</title>
        <authorList>
            <person name="Hiltunen M."/>
            <person name="Ament-Velasquez S.L."/>
            <person name="Johannesson H."/>
        </authorList>
    </citation>
    <scope>NUCLEOTIDE SEQUENCE</scope>
    <source>
        <strain evidence="1">03SP1</strain>
    </source>
</reference>
<dbReference type="GeneID" id="66078547"/>
<dbReference type="AlphaFoldDB" id="A0A9P7RW94"/>
<evidence type="ECO:0000313" key="1">
    <source>
        <dbReference type="EMBL" id="KAG7090351.1"/>
    </source>
</evidence>
<accession>A0A9P7RW94</accession>
<proteinExistence type="predicted"/>
<evidence type="ECO:0000313" key="2">
    <source>
        <dbReference type="Proteomes" id="UP001049176"/>
    </source>
</evidence>
<name>A0A9P7RW94_9AGAR</name>
<dbReference type="Proteomes" id="UP001049176">
    <property type="component" value="Chromosome 6"/>
</dbReference>
<sequence length="121" mass="13272">MNPALATSFRASNSRSSVTTSRRTCTVLHHVCFVLGNFRDTTKVRKVPFAKGDSGVPLARGERIVVPVPFIFEPEQKIKRNAVAEFPRSVVQGAGMLRAAPQRLRPCKISAICVTAHLVSR</sequence>